<dbReference type="STRING" id="1314778.A0A5C3NZA2"/>
<protein>
    <submittedName>
        <fullName evidence="2">Uncharacterized protein</fullName>
    </submittedName>
</protein>
<feature type="compositionally biased region" description="Polar residues" evidence="1">
    <location>
        <begin position="19"/>
        <end position="34"/>
    </location>
</feature>
<evidence type="ECO:0000313" key="3">
    <source>
        <dbReference type="Proteomes" id="UP000308197"/>
    </source>
</evidence>
<organism evidence="2 3">
    <name type="scientific">Polyporus arcularius HHB13444</name>
    <dbReference type="NCBI Taxonomy" id="1314778"/>
    <lineage>
        <taxon>Eukaryota</taxon>
        <taxon>Fungi</taxon>
        <taxon>Dikarya</taxon>
        <taxon>Basidiomycota</taxon>
        <taxon>Agaricomycotina</taxon>
        <taxon>Agaricomycetes</taxon>
        <taxon>Polyporales</taxon>
        <taxon>Polyporaceae</taxon>
        <taxon>Polyporus</taxon>
    </lineage>
</organism>
<feature type="compositionally biased region" description="Polar residues" evidence="1">
    <location>
        <begin position="294"/>
        <end position="314"/>
    </location>
</feature>
<gene>
    <name evidence="2" type="ORF">K466DRAFT_570616</name>
</gene>
<reference evidence="2 3" key="1">
    <citation type="journal article" date="2019" name="Nat. Ecol. Evol.">
        <title>Megaphylogeny resolves global patterns of mushroom evolution.</title>
        <authorList>
            <person name="Varga T."/>
            <person name="Krizsan K."/>
            <person name="Foldi C."/>
            <person name="Dima B."/>
            <person name="Sanchez-Garcia M."/>
            <person name="Sanchez-Ramirez S."/>
            <person name="Szollosi G.J."/>
            <person name="Szarkandi J.G."/>
            <person name="Papp V."/>
            <person name="Albert L."/>
            <person name="Andreopoulos W."/>
            <person name="Angelini C."/>
            <person name="Antonin V."/>
            <person name="Barry K.W."/>
            <person name="Bougher N.L."/>
            <person name="Buchanan P."/>
            <person name="Buyck B."/>
            <person name="Bense V."/>
            <person name="Catcheside P."/>
            <person name="Chovatia M."/>
            <person name="Cooper J."/>
            <person name="Damon W."/>
            <person name="Desjardin D."/>
            <person name="Finy P."/>
            <person name="Geml J."/>
            <person name="Haridas S."/>
            <person name="Hughes K."/>
            <person name="Justo A."/>
            <person name="Karasinski D."/>
            <person name="Kautmanova I."/>
            <person name="Kiss B."/>
            <person name="Kocsube S."/>
            <person name="Kotiranta H."/>
            <person name="LaButti K.M."/>
            <person name="Lechner B.E."/>
            <person name="Liimatainen K."/>
            <person name="Lipzen A."/>
            <person name="Lukacs Z."/>
            <person name="Mihaltcheva S."/>
            <person name="Morgado L.N."/>
            <person name="Niskanen T."/>
            <person name="Noordeloos M.E."/>
            <person name="Ohm R.A."/>
            <person name="Ortiz-Santana B."/>
            <person name="Ovrebo C."/>
            <person name="Racz N."/>
            <person name="Riley R."/>
            <person name="Savchenko A."/>
            <person name="Shiryaev A."/>
            <person name="Soop K."/>
            <person name="Spirin V."/>
            <person name="Szebenyi C."/>
            <person name="Tomsovsky M."/>
            <person name="Tulloss R.E."/>
            <person name="Uehling J."/>
            <person name="Grigoriev I.V."/>
            <person name="Vagvolgyi C."/>
            <person name="Papp T."/>
            <person name="Martin F.M."/>
            <person name="Miettinen O."/>
            <person name="Hibbett D.S."/>
            <person name="Nagy L.G."/>
        </authorList>
    </citation>
    <scope>NUCLEOTIDE SEQUENCE [LARGE SCALE GENOMIC DNA]</scope>
    <source>
        <strain evidence="2 3">HHB13444</strain>
    </source>
</reference>
<proteinExistence type="predicted"/>
<dbReference type="EMBL" id="ML212323">
    <property type="protein sequence ID" value="TFK78793.1"/>
    <property type="molecule type" value="Genomic_DNA"/>
</dbReference>
<dbReference type="InParanoid" id="A0A5C3NZA2"/>
<sequence length="356" mass="39114">MARRLRKTVARQRRLCLTPSNPTPDTALSQTSTPAIDGGPWSSIAEDFPDGRLIPIDGIVLAAGLRREEYDAELEGNLQGARKWPCSSCRENGEPCVQSNGGAWRCKRCLVLGLNGCEWEVQTYAILGLQKDTSLRKPKIDYERLEELESAGLQVDRLEVVIFAVGFQAEEYSESDKKAIAHLRAAPCTPCLRIGQHCTQTNGESWKSLLLGENQRTSKPKVDRRQVKEQIAAKVAVDSRSIVIRSRRRIMMFVNTHHHLVPADSPLHRLLHPSLRQSGPRPHASPGVLPASGASRTTYGGTATLSESAAPSSSDPIIGELARITATQARQEALLREIAQRLNIPVLAADDAEDQK</sequence>
<name>A0A5C3NZA2_9APHY</name>
<evidence type="ECO:0000313" key="2">
    <source>
        <dbReference type="EMBL" id="TFK78793.1"/>
    </source>
</evidence>
<feature type="region of interest" description="Disordered" evidence="1">
    <location>
        <begin position="19"/>
        <end position="41"/>
    </location>
</feature>
<evidence type="ECO:0000256" key="1">
    <source>
        <dbReference type="SAM" id="MobiDB-lite"/>
    </source>
</evidence>
<accession>A0A5C3NZA2</accession>
<dbReference type="AlphaFoldDB" id="A0A5C3NZA2"/>
<feature type="region of interest" description="Disordered" evidence="1">
    <location>
        <begin position="272"/>
        <end position="314"/>
    </location>
</feature>
<keyword evidence="3" id="KW-1185">Reference proteome</keyword>
<dbReference type="Proteomes" id="UP000308197">
    <property type="component" value="Unassembled WGS sequence"/>
</dbReference>